<dbReference type="EMBL" id="BK016181">
    <property type="protein sequence ID" value="DAG00489.1"/>
    <property type="molecule type" value="Genomic_DNA"/>
</dbReference>
<sequence length="157" mass="17093">MPKFRTAYDRDLVEGITFDEPSMAQQHFKDECDVNNILRKYESTGLVTHVANGTPSYGDFSSVLEFQQAQNILIEAQDAFDALPASLRKRFDNDPAVMLEFIENPDNREEAEKLGLVISRDSGTDDNSGPSGNFGGNSADNGGLDNPPSSGSNSLAE</sequence>
<accession>A0A8S5V188</accession>
<dbReference type="Pfam" id="PF09675">
    <property type="entry name" value="Chlamy_scaf"/>
    <property type="match status" value="1"/>
</dbReference>
<proteinExistence type="predicted"/>
<name>A0A8S5V188_9VIRU</name>
<dbReference type="InterPro" id="IPR014131">
    <property type="entry name" value="Chlamydia_phage_Vp3"/>
</dbReference>
<feature type="compositionally biased region" description="Polar residues" evidence="1">
    <location>
        <begin position="147"/>
        <end position="157"/>
    </location>
</feature>
<organism evidence="2">
    <name type="scientific">Microviridae sp. ct05d3</name>
    <dbReference type="NCBI Taxonomy" id="2824982"/>
    <lineage>
        <taxon>Viruses</taxon>
        <taxon>Monodnaviria</taxon>
        <taxon>Sangervirae</taxon>
        <taxon>Phixviricota</taxon>
        <taxon>Malgrandaviricetes</taxon>
        <taxon>Petitvirales</taxon>
        <taxon>Microviridae</taxon>
    </lineage>
</organism>
<reference evidence="2" key="1">
    <citation type="journal article" date="2021" name="Proc. Natl. Acad. Sci. U.S.A.">
        <title>A Catalog of Tens of Thousands of Viruses from Human Metagenomes Reveals Hidden Associations with Chronic Diseases.</title>
        <authorList>
            <person name="Tisza M.J."/>
            <person name="Buck C.B."/>
        </authorList>
    </citation>
    <scope>NUCLEOTIDE SEQUENCE</scope>
    <source>
        <strain evidence="2">Ct05d3</strain>
    </source>
</reference>
<evidence type="ECO:0000313" key="2">
    <source>
        <dbReference type="EMBL" id="DAG00489.1"/>
    </source>
</evidence>
<protein>
    <submittedName>
        <fullName evidence="2">Scaffold protein</fullName>
    </submittedName>
</protein>
<feature type="region of interest" description="Disordered" evidence="1">
    <location>
        <begin position="112"/>
        <end position="157"/>
    </location>
</feature>
<evidence type="ECO:0000256" key="1">
    <source>
        <dbReference type="SAM" id="MobiDB-lite"/>
    </source>
</evidence>